<dbReference type="Proteomes" id="UP001139477">
    <property type="component" value="Unassembled WGS sequence"/>
</dbReference>
<dbReference type="SUPFAM" id="SSF52540">
    <property type="entry name" value="P-loop containing nucleoside triphosphate hydrolases"/>
    <property type="match status" value="1"/>
</dbReference>
<comment type="caution">
    <text evidence="2">The sequence shown here is derived from an EMBL/GenBank/DDBJ whole genome shotgun (WGS) entry which is preliminary data.</text>
</comment>
<proteinExistence type="predicted"/>
<feature type="coiled-coil region" evidence="1">
    <location>
        <begin position="214"/>
        <end position="276"/>
    </location>
</feature>
<sequence>MSDLLIRYLAFLGPRREPASLKFERGLNIVCGASDTGKSFISESIDFMLGQEDPVRDIPERAGYDRIRLLVDSDTHQPLTLDRSVEGGNYSAYSEEVFEGEPTTEARILRYKHAASRDDTLSYELLKRVGFTGRTLRRNAAGKTRSLSFRDLARLCVVTEEDIQRRSSPVLSGQWVTATAEYAAFKLMLTGVDDSALVSSNDTSGRRDRDSGKLELLDQMVAELQSELDEAGVEEEELLEQEDKLKASIQDRTASLQSVQKELSSIMNNRAEAAKALRDSKARMIEINELVGRFSLLDDHYNTDLQRLNAVHESGSLFVHLEKKPCPLCGALPRDQHLDSDCDGNAEAVVQAARAEMNKIIRLRRELAETLSSLRSEFTELESGLAPLQASYDGYDAELGEVAAPAVSEERSSYNALMTELSEVRVSLEKIESLKKLMQRRGDLENEGGPDDGGTGNVKTQISKFILDEFAQTIQSILEEWDYPGVSRVYFDEAKKDIVISGKERGGTGKGLRAITHAAFTIGLMEFCRERDLPHPGFIVLDSPLLAYWKPEGKDDDLRGTDLKENFYRYLMGISKENQVIVIENEHPPEFVGKETPVTIFTKNPGSGRYGLFPLNE</sequence>
<keyword evidence="1" id="KW-0175">Coiled coil</keyword>
<gene>
    <name evidence="2" type="ORF">NHG85_15220</name>
</gene>
<dbReference type="Gene3D" id="3.40.50.300">
    <property type="entry name" value="P-loop containing nucleotide triphosphate hydrolases"/>
    <property type="match status" value="1"/>
</dbReference>
<evidence type="ECO:0000313" key="3">
    <source>
        <dbReference type="Proteomes" id="UP001139477"/>
    </source>
</evidence>
<dbReference type="InterPro" id="IPR027417">
    <property type="entry name" value="P-loop_NTPase"/>
</dbReference>
<reference evidence="2" key="1">
    <citation type="submission" date="2022-06" db="EMBL/GenBank/DDBJ databases">
        <title>Limimaricola sediminis sp. nov., isolated from an intertidal sediment.</title>
        <authorList>
            <person name="Shao X."/>
        </authorList>
    </citation>
    <scope>NUCLEOTIDE SEQUENCE</scope>
    <source>
        <strain evidence="2">ASW11-118</strain>
    </source>
</reference>
<evidence type="ECO:0008006" key="4">
    <source>
        <dbReference type="Google" id="ProtNLM"/>
    </source>
</evidence>
<dbReference type="RefSeq" id="WP_253333865.1">
    <property type="nucleotide sequence ID" value="NZ_JAMYXC010000236.1"/>
</dbReference>
<name>A0A9X2FRG7_9RHOB</name>
<evidence type="ECO:0000256" key="1">
    <source>
        <dbReference type="SAM" id="Coils"/>
    </source>
</evidence>
<evidence type="ECO:0000313" key="2">
    <source>
        <dbReference type="EMBL" id="MCP1169862.1"/>
    </source>
</evidence>
<dbReference type="AlphaFoldDB" id="A0A9X2FRG7"/>
<dbReference type="EMBL" id="JAMYXC010000236">
    <property type="protein sequence ID" value="MCP1169862.1"/>
    <property type="molecule type" value="Genomic_DNA"/>
</dbReference>
<accession>A0A9X2FRG7</accession>
<organism evidence="2 3">
    <name type="scientific">Limimaricola litoreus</name>
    <dbReference type="NCBI Taxonomy" id="2955316"/>
    <lineage>
        <taxon>Bacteria</taxon>
        <taxon>Pseudomonadati</taxon>
        <taxon>Pseudomonadota</taxon>
        <taxon>Alphaproteobacteria</taxon>
        <taxon>Rhodobacterales</taxon>
        <taxon>Paracoccaceae</taxon>
        <taxon>Limimaricola</taxon>
    </lineage>
</organism>
<protein>
    <recommendedName>
        <fullName evidence="4">AAA domain-containing protein</fullName>
    </recommendedName>
</protein>
<keyword evidence="3" id="KW-1185">Reference proteome</keyword>